<dbReference type="PANTHER" id="PTHR45661">
    <property type="entry name" value="SURFACE ANTIGEN"/>
    <property type="match status" value="1"/>
</dbReference>
<dbReference type="Proteomes" id="UP001295423">
    <property type="component" value="Unassembled WGS sequence"/>
</dbReference>
<dbReference type="EMBL" id="CAKOGP040002180">
    <property type="protein sequence ID" value="CAJ1964299.1"/>
    <property type="molecule type" value="Genomic_DNA"/>
</dbReference>
<reference evidence="1" key="1">
    <citation type="submission" date="2023-08" db="EMBL/GenBank/DDBJ databases">
        <authorList>
            <person name="Audoor S."/>
            <person name="Bilcke G."/>
        </authorList>
    </citation>
    <scope>NUCLEOTIDE SEQUENCE</scope>
</reference>
<dbReference type="Pfam" id="PF13306">
    <property type="entry name" value="LRR_5"/>
    <property type="match status" value="3"/>
</dbReference>
<proteinExistence type="predicted"/>
<dbReference type="InterPro" id="IPR026906">
    <property type="entry name" value="LRR_5"/>
</dbReference>
<dbReference type="InterPro" id="IPR053139">
    <property type="entry name" value="Surface_bspA-like"/>
</dbReference>
<sequence>MTTHIYTEDQRRDDIPWRVTKIQIASTLEVIPEKEFNKLQFLEEIDFDEGSQLKLICDSAFEGCANLQAVDLRKSPLLETLGESTFQDCTPALSTVWLAPKIRYLSSRSFSRCYGLTEVHLNEDLAEIWTEAFEFCRKLQIIDFSKTNKLTMIGLRAFYMNESLVTLILPDSVGMIKRQAFKHCRGLQKLTLGAELVQLSDQVFAECTNLDVLDMSASKRLRVISQECFLKCSSLRRIMFSPGTKTIREGAFARCPTFMKLELPPKLEVVDSRAFERCTALIAVDFPSTTRTIGDRAFNLCTSLTTVLFPDGLESIGREAFAFCNLLETAKLPSSMDKTKIGLNAFYGCPLMEDVPNQGLWVYNGVDPIPTFVEHVRLSENVTTISSEPFDLSALCTEASLTSIQFNDGLQEISAGAFSYCNCPELTTVSIPSSVVRLADPFDETFVSDIEIMRGKTNIALAIRLKLLYPNSTPTLTMDRLVYLYSFDPIHSNDLLKLPTDWSSVRSRLNRKRRGSYSREKELLQSQFYRERELLKEIQVAYPQTIHNLVVWCLERGKLDNIHTVLLGLSE</sequence>
<evidence type="ECO:0000313" key="1">
    <source>
        <dbReference type="EMBL" id="CAJ1964299.1"/>
    </source>
</evidence>
<organism evidence="1 2">
    <name type="scientific">Cylindrotheca closterium</name>
    <dbReference type="NCBI Taxonomy" id="2856"/>
    <lineage>
        <taxon>Eukaryota</taxon>
        <taxon>Sar</taxon>
        <taxon>Stramenopiles</taxon>
        <taxon>Ochrophyta</taxon>
        <taxon>Bacillariophyta</taxon>
        <taxon>Bacillariophyceae</taxon>
        <taxon>Bacillariophycidae</taxon>
        <taxon>Bacillariales</taxon>
        <taxon>Bacillariaceae</taxon>
        <taxon>Cylindrotheca</taxon>
    </lineage>
</organism>
<evidence type="ECO:0008006" key="3">
    <source>
        <dbReference type="Google" id="ProtNLM"/>
    </source>
</evidence>
<evidence type="ECO:0000313" key="2">
    <source>
        <dbReference type="Proteomes" id="UP001295423"/>
    </source>
</evidence>
<gene>
    <name evidence="1" type="ORF">CYCCA115_LOCUS20563</name>
</gene>
<dbReference type="AlphaFoldDB" id="A0AAD2G647"/>
<name>A0AAD2G647_9STRA</name>
<comment type="caution">
    <text evidence="1">The sequence shown here is derived from an EMBL/GenBank/DDBJ whole genome shotgun (WGS) entry which is preliminary data.</text>
</comment>
<dbReference type="Gene3D" id="3.80.10.10">
    <property type="entry name" value="Ribonuclease Inhibitor"/>
    <property type="match status" value="3"/>
</dbReference>
<protein>
    <recommendedName>
        <fullName evidence="3">Leucine-rich repeat domain-containing protein</fullName>
    </recommendedName>
</protein>
<dbReference type="SUPFAM" id="SSF52058">
    <property type="entry name" value="L domain-like"/>
    <property type="match status" value="2"/>
</dbReference>
<keyword evidence="2" id="KW-1185">Reference proteome</keyword>
<dbReference type="InterPro" id="IPR032675">
    <property type="entry name" value="LRR_dom_sf"/>
</dbReference>
<accession>A0AAD2G647</accession>
<dbReference type="PANTHER" id="PTHR45661:SF3">
    <property type="entry name" value="IG-LIKE DOMAIN-CONTAINING PROTEIN"/>
    <property type="match status" value="1"/>
</dbReference>